<gene>
    <name evidence="3" type="ORF">TRIADDRAFT_60767</name>
</gene>
<dbReference type="EMBL" id="DS985257">
    <property type="protein sequence ID" value="EDV20772.1"/>
    <property type="molecule type" value="Genomic_DNA"/>
</dbReference>
<evidence type="ECO:0000256" key="1">
    <source>
        <dbReference type="SAM" id="MobiDB-lite"/>
    </source>
</evidence>
<keyword evidence="2" id="KW-1133">Transmembrane helix</keyword>
<dbReference type="HOGENOM" id="CLU_1295857_0_0_1"/>
<evidence type="ECO:0000256" key="2">
    <source>
        <dbReference type="SAM" id="Phobius"/>
    </source>
</evidence>
<name>B3S8W5_TRIAD</name>
<proteinExistence type="predicted"/>
<dbReference type="KEGG" id="tad:TRIADDRAFT_60767"/>
<dbReference type="AlphaFoldDB" id="B3S8W5"/>
<dbReference type="CTD" id="6757997"/>
<dbReference type="Proteomes" id="UP000009022">
    <property type="component" value="Unassembled WGS sequence"/>
</dbReference>
<feature type="region of interest" description="Disordered" evidence="1">
    <location>
        <begin position="84"/>
        <end position="108"/>
    </location>
</feature>
<reference evidence="3 4" key="1">
    <citation type="journal article" date="2008" name="Nature">
        <title>The Trichoplax genome and the nature of placozoans.</title>
        <authorList>
            <person name="Srivastava M."/>
            <person name="Begovic E."/>
            <person name="Chapman J."/>
            <person name="Putnam N.H."/>
            <person name="Hellsten U."/>
            <person name="Kawashima T."/>
            <person name="Kuo A."/>
            <person name="Mitros T."/>
            <person name="Salamov A."/>
            <person name="Carpenter M.L."/>
            <person name="Signorovitch A.Y."/>
            <person name="Moreno M.A."/>
            <person name="Kamm K."/>
            <person name="Grimwood J."/>
            <person name="Schmutz J."/>
            <person name="Shapiro H."/>
            <person name="Grigoriev I.V."/>
            <person name="Buss L.W."/>
            <person name="Schierwater B."/>
            <person name="Dellaporta S.L."/>
            <person name="Rokhsar D.S."/>
        </authorList>
    </citation>
    <scope>NUCLEOTIDE SEQUENCE [LARGE SCALE GENOMIC DNA]</scope>
    <source>
        <strain evidence="3 4">Grell-BS-1999</strain>
    </source>
</reference>
<keyword evidence="2" id="KW-0472">Membrane</keyword>
<dbReference type="GeneID" id="6757997"/>
<sequence>MATNADLNIDQRIEKRQPINPQSRRRKILANASNRLNFILGGEKPSTACDHITQPAGKSHSSADVASKATDLLQQDKLNQSQNEIPNLTQDNNGTGNVSHDTVTKESPSSIHDQWLEMKRKSSASFALPWTGLIHVCLIVGTACLVALVKLHYFDNFLQHYLDKPIILPFLVLTFLLVLMDYVASFVHYIKTNRPDIEGAPSSKVIATNGRPL</sequence>
<evidence type="ECO:0000313" key="3">
    <source>
        <dbReference type="EMBL" id="EDV20772.1"/>
    </source>
</evidence>
<feature type="transmembrane region" description="Helical" evidence="2">
    <location>
        <begin position="166"/>
        <end position="184"/>
    </location>
</feature>
<dbReference type="RefSeq" id="XP_002116713.1">
    <property type="nucleotide sequence ID" value="XM_002116677.1"/>
</dbReference>
<keyword evidence="2" id="KW-0812">Transmembrane</keyword>
<organism evidence="3 4">
    <name type="scientific">Trichoplax adhaerens</name>
    <name type="common">Trichoplax reptans</name>
    <dbReference type="NCBI Taxonomy" id="10228"/>
    <lineage>
        <taxon>Eukaryota</taxon>
        <taxon>Metazoa</taxon>
        <taxon>Placozoa</taxon>
        <taxon>Uniplacotomia</taxon>
        <taxon>Trichoplacea</taxon>
        <taxon>Trichoplacidae</taxon>
        <taxon>Trichoplax</taxon>
    </lineage>
</organism>
<feature type="transmembrane region" description="Helical" evidence="2">
    <location>
        <begin position="127"/>
        <end position="154"/>
    </location>
</feature>
<accession>B3S8W5</accession>
<protein>
    <submittedName>
        <fullName evidence="3">Uncharacterized protein</fullName>
    </submittedName>
</protein>
<evidence type="ECO:0000313" key="4">
    <source>
        <dbReference type="Proteomes" id="UP000009022"/>
    </source>
</evidence>
<keyword evidence="4" id="KW-1185">Reference proteome</keyword>
<dbReference type="InParanoid" id="B3S8W5"/>